<evidence type="ECO:0008006" key="3">
    <source>
        <dbReference type="Google" id="ProtNLM"/>
    </source>
</evidence>
<name>A0ABW4JRP5_9BACL</name>
<accession>A0ABW4JRP5</accession>
<keyword evidence="2" id="KW-1185">Reference proteome</keyword>
<proteinExistence type="predicted"/>
<sequence length="102" mass="11666">MIDELLNQLYEIANDIKNALIKNDALRVVGMLSLQQVCLEKLKRELKLPENKNNFGLIESKIIEVQTIMNTNQKLIENGVNMSNYIARKIHKHGNLSYTAKA</sequence>
<dbReference type="Proteomes" id="UP001597079">
    <property type="component" value="Unassembled WGS sequence"/>
</dbReference>
<evidence type="ECO:0000313" key="1">
    <source>
        <dbReference type="EMBL" id="MFD1678243.1"/>
    </source>
</evidence>
<gene>
    <name evidence="1" type="ORF">ACFSB2_26620</name>
</gene>
<reference evidence="2" key="1">
    <citation type="journal article" date="2019" name="Int. J. Syst. Evol. Microbiol.">
        <title>The Global Catalogue of Microorganisms (GCM) 10K type strain sequencing project: providing services to taxonomists for standard genome sequencing and annotation.</title>
        <authorList>
            <consortium name="The Broad Institute Genomics Platform"/>
            <consortium name="The Broad Institute Genome Sequencing Center for Infectious Disease"/>
            <person name="Wu L."/>
            <person name="Ma J."/>
        </authorList>
    </citation>
    <scope>NUCLEOTIDE SEQUENCE [LARGE SCALE GENOMIC DNA]</scope>
    <source>
        <strain evidence="2">CGMCC 1.12286</strain>
    </source>
</reference>
<dbReference type="EMBL" id="JBHUCX010000102">
    <property type="protein sequence ID" value="MFD1678243.1"/>
    <property type="molecule type" value="Genomic_DNA"/>
</dbReference>
<organism evidence="1 2">
    <name type="scientific">Alicyclobacillus fodiniaquatilis</name>
    <dbReference type="NCBI Taxonomy" id="1661150"/>
    <lineage>
        <taxon>Bacteria</taxon>
        <taxon>Bacillati</taxon>
        <taxon>Bacillota</taxon>
        <taxon>Bacilli</taxon>
        <taxon>Bacillales</taxon>
        <taxon>Alicyclobacillaceae</taxon>
        <taxon>Alicyclobacillus</taxon>
    </lineage>
</organism>
<protein>
    <recommendedName>
        <fullName evidence="3">Flagellar protein FliT</fullName>
    </recommendedName>
</protein>
<evidence type="ECO:0000313" key="2">
    <source>
        <dbReference type="Proteomes" id="UP001597079"/>
    </source>
</evidence>
<dbReference type="RefSeq" id="WP_377946280.1">
    <property type="nucleotide sequence ID" value="NZ_JBHUCX010000102.1"/>
</dbReference>
<comment type="caution">
    <text evidence="1">The sequence shown here is derived from an EMBL/GenBank/DDBJ whole genome shotgun (WGS) entry which is preliminary data.</text>
</comment>